<dbReference type="AlphaFoldDB" id="A0A327WUQ3"/>
<evidence type="ECO:0000259" key="2">
    <source>
        <dbReference type="Pfam" id="PF03372"/>
    </source>
</evidence>
<keyword evidence="1" id="KW-0472">Membrane</keyword>
<dbReference type="RefSeq" id="WP_198679908.1">
    <property type="nucleotide sequence ID" value="NZ_PIPK01000007.1"/>
</dbReference>
<dbReference type="InterPro" id="IPR005135">
    <property type="entry name" value="Endo/exonuclease/phosphatase"/>
</dbReference>
<reference evidence="3 4" key="1">
    <citation type="submission" date="2018-06" db="EMBL/GenBank/DDBJ databases">
        <title>Genomic Encyclopedia of Type Strains, Phase III (KMG-III): the genomes of soil and plant-associated and newly described type strains.</title>
        <authorList>
            <person name="Whitman W."/>
        </authorList>
    </citation>
    <scope>NUCLEOTIDE SEQUENCE [LARGE SCALE GENOMIC DNA]</scope>
    <source>
        <strain evidence="3 4">CGMCC 1.15366</strain>
    </source>
</reference>
<dbReference type="SUPFAM" id="SSF56219">
    <property type="entry name" value="DNase I-like"/>
    <property type="match status" value="1"/>
</dbReference>
<feature type="transmembrane region" description="Helical" evidence="1">
    <location>
        <begin position="6"/>
        <end position="27"/>
    </location>
</feature>
<dbReference type="EMBL" id="QLMD01000007">
    <property type="protein sequence ID" value="RAJ96801.1"/>
    <property type="molecule type" value="Genomic_DNA"/>
</dbReference>
<proteinExistence type="predicted"/>
<keyword evidence="3" id="KW-0540">Nuclease</keyword>
<accession>A0A327WUQ3</accession>
<evidence type="ECO:0000313" key="3">
    <source>
        <dbReference type="EMBL" id="RAJ96801.1"/>
    </source>
</evidence>
<dbReference type="GO" id="GO:0004519">
    <property type="term" value="F:endonuclease activity"/>
    <property type="evidence" value="ECO:0007669"/>
    <property type="project" value="UniProtKB-KW"/>
</dbReference>
<dbReference type="InterPro" id="IPR036691">
    <property type="entry name" value="Endo/exonu/phosph_ase_sf"/>
</dbReference>
<sequence>MLSSIILPSVGILLFVCAVILCAITLLPYSRHRAWWVRCWEFPRLQIATLAIIAASLQLGLFAFDTWVSWFVVVASGAVALIQGWRILPYTGVYPVQAKRAASSAKGLQIRIMVANVLTPNRNAAGLLAQVRAQQPDILVTMESDIWWQQQLSSLEADYPHRLYQPQDNLYGMHVYSKLPWKQAKIAFLVEDDVPSMHFILRLNDSSDMRLHVLHPAPPSPTENASSKPRDAELIQVAKYAQQQQQQHKLPVMVVGDLNDVAWSDSTRLFKKLSGLLDPRVGRGMFNTFHAKYWPLRWPLDHMFYSDHFQLVHMQRLPKFGSDHFPMLLELAFLPSQQHTQEGLMAKAEDHAWAEDTLESSDSP</sequence>
<dbReference type="Pfam" id="PF03372">
    <property type="entry name" value="Exo_endo_phos"/>
    <property type="match status" value="1"/>
</dbReference>
<dbReference type="Gene3D" id="3.60.10.10">
    <property type="entry name" value="Endonuclease/exonuclease/phosphatase"/>
    <property type="match status" value="1"/>
</dbReference>
<feature type="transmembrane region" description="Helical" evidence="1">
    <location>
        <begin position="70"/>
        <end position="88"/>
    </location>
</feature>
<evidence type="ECO:0000313" key="4">
    <source>
        <dbReference type="Proteomes" id="UP000249203"/>
    </source>
</evidence>
<protein>
    <submittedName>
        <fullName evidence="3">Endonuclease/exonuclease/phosphatase (EEP) superfamily protein YafD</fullName>
    </submittedName>
</protein>
<gene>
    <name evidence="3" type="ORF">B0I24_1073</name>
</gene>
<keyword evidence="3" id="KW-0269">Exonuclease</keyword>
<keyword evidence="3" id="KW-0378">Hydrolase</keyword>
<organism evidence="3 4">
    <name type="scientific">Aliidiomarina maris</name>
    <dbReference type="NCBI Taxonomy" id="531312"/>
    <lineage>
        <taxon>Bacteria</taxon>
        <taxon>Pseudomonadati</taxon>
        <taxon>Pseudomonadota</taxon>
        <taxon>Gammaproteobacteria</taxon>
        <taxon>Alteromonadales</taxon>
        <taxon>Idiomarinaceae</taxon>
        <taxon>Aliidiomarina</taxon>
    </lineage>
</organism>
<keyword evidence="1" id="KW-0812">Transmembrane</keyword>
<evidence type="ECO:0000256" key="1">
    <source>
        <dbReference type="SAM" id="Phobius"/>
    </source>
</evidence>
<dbReference type="GO" id="GO:0004527">
    <property type="term" value="F:exonuclease activity"/>
    <property type="evidence" value="ECO:0007669"/>
    <property type="project" value="UniProtKB-KW"/>
</dbReference>
<comment type="caution">
    <text evidence="3">The sequence shown here is derived from an EMBL/GenBank/DDBJ whole genome shotgun (WGS) entry which is preliminary data.</text>
</comment>
<keyword evidence="3" id="KW-0255">Endonuclease</keyword>
<keyword evidence="1" id="KW-1133">Transmembrane helix</keyword>
<name>A0A327WUQ3_9GAMM</name>
<feature type="transmembrane region" description="Helical" evidence="1">
    <location>
        <begin position="47"/>
        <end position="64"/>
    </location>
</feature>
<dbReference type="Proteomes" id="UP000249203">
    <property type="component" value="Unassembled WGS sequence"/>
</dbReference>
<feature type="domain" description="Endonuclease/exonuclease/phosphatase" evidence="2">
    <location>
        <begin position="115"/>
        <end position="324"/>
    </location>
</feature>